<dbReference type="Proteomes" id="UP000236151">
    <property type="component" value="Unassembled WGS sequence"/>
</dbReference>
<dbReference type="EMBL" id="NIOJ01000024">
    <property type="protein sequence ID" value="PNT98805.1"/>
    <property type="molecule type" value="Genomic_DNA"/>
</dbReference>
<evidence type="ECO:0000256" key="12">
    <source>
        <dbReference type="HAMAP-Rule" id="MF_00741"/>
    </source>
</evidence>
<dbReference type="GO" id="GO:0004637">
    <property type="term" value="F:phosphoribosylamine-glycine ligase activity"/>
    <property type="evidence" value="ECO:0007669"/>
    <property type="project" value="TreeGrafter"/>
</dbReference>
<dbReference type="AlphaFoldDB" id="A0A2K2FJ53"/>
<name>A0A2K2FJ53_9CLOT</name>
<dbReference type="InterPro" id="IPR016188">
    <property type="entry name" value="PurM-like_N"/>
</dbReference>
<dbReference type="SUPFAM" id="SSF56042">
    <property type="entry name" value="PurM C-terminal domain-like"/>
    <property type="match status" value="1"/>
</dbReference>
<evidence type="ECO:0000259" key="13">
    <source>
        <dbReference type="Pfam" id="PF00586"/>
    </source>
</evidence>
<evidence type="ECO:0000256" key="7">
    <source>
        <dbReference type="ARBA" id="ARBA00022840"/>
    </source>
</evidence>
<dbReference type="UniPathway" id="UPA00074">
    <property type="reaction ID" value="UER00129"/>
</dbReference>
<dbReference type="InterPro" id="IPR004733">
    <property type="entry name" value="PurM_cligase"/>
</dbReference>
<reference evidence="15 16" key="1">
    <citation type="submission" date="2017-06" db="EMBL/GenBank/DDBJ databases">
        <title>Investigating the central metabolism of Clostridium thermosuccinogenes.</title>
        <authorList>
            <person name="Koendjbiharie J.G."/>
            <person name="van Kranenburg R."/>
        </authorList>
    </citation>
    <scope>NUCLEOTIDE SEQUENCE [LARGE SCALE GENOMIC DNA]</scope>
    <source>
        <strain evidence="15 16">DSM 5806</strain>
    </source>
</reference>
<dbReference type="FunFam" id="3.90.650.10:FF:000001">
    <property type="entry name" value="Phosphoribosylformylglycinamidine cyclo-ligase"/>
    <property type="match status" value="1"/>
</dbReference>
<dbReference type="Gene3D" id="3.90.650.10">
    <property type="entry name" value="PurM-like C-terminal domain"/>
    <property type="match status" value="1"/>
</dbReference>
<gene>
    <name evidence="12" type="primary">purM</name>
    <name evidence="15" type="ORF">CDQ84_10185</name>
</gene>
<comment type="similarity">
    <text evidence="2 12">Belongs to the AIR synthase family.</text>
</comment>
<dbReference type="HAMAP" id="MF_00741">
    <property type="entry name" value="AIRS"/>
    <property type="match status" value="1"/>
</dbReference>
<keyword evidence="6 12" id="KW-0547">Nucleotide-binding</keyword>
<evidence type="ECO:0000256" key="10">
    <source>
        <dbReference type="ARBA" id="ARBA00033093"/>
    </source>
</evidence>
<keyword evidence="7 12" id="KW-0067">ATP-binding</keyword>
<dbReference type="Pfam" id="PF00586">
    <property type="entry name" value="AIRS"/>
    <property type="match status" value="1"/>
</dbReference>
<evidence type="ECO:0000256" key="1">
    <source>
        <dbReference type="ARBA" id="ARBA00004686"/>
    </source>
</evidence>
<comment type="caution">
    <text evidence="15">The sequence shown here is derived from an EMBL/GenBank/DDBJ whole genome shotgun (WGS) entry which is preliminary data.</text>
</comment>
<keyword evidence="16" id="KW-1185">Reference proteome</keyword>
<dbReference type="Gene3D" id="3.30.1330.10">
    <property type="entry name" value="PurM-like, N-terminal domain"/>
    <property type="match status" value="1"/>
</dbReference>
<keyword evidence="12" id="KW-0658">Purine biosynthesis</keyword>
<evidence type="ECO:0000259" key="14">
    <source>
        <dbReference type="Pfam" id="PF02769"/>
    </source>
</evidence>
<dbReference type="PANTHER" id="PTHR10520">
    <property type="entry name" value="TRIFUNCTIONAL PURINE BIOSYNTHETIC PROTEIN ADENOSINE-3-RELATED"/>
    <property type="match status" value="1"/>
</dbReference>
<sequence length="340" mass="36858">MTTYKESGVDVEAGYEAVRLMRDHVRRTFRPEVLTDIGGFGGLFALDKAKFKEPVLVSGTDGVGTKLKIAFLMDKHDTIGIDCVAMCVNDIACSGAEPLFFLDYIAVGKNRPEKVANIVKGVADGCVMAGCSLIGGETAEMPGFYPENEYDVAGFAVGIVDKSRIIDGKSIEEGDVLIGLASSGIHSNGYSLVRKVFNPTREKLNEYVESLGTTLGEELLKPTRIYVKTVADLIERFEIKGISHITGGGFIENIPRMVPEGLRVRINKGTWPVLPIFSLIQKIGDIPEKDMFNTFNMGIGMVMAVDRNIAGDVAAYLNEKGEKAYIIGELIKGDSGVDIC</sequence>
<dbReference type="FunFam" id="3.30.1330.10:FF:000001">
    <property type="entry name" value="Phosphoribosylformylglycinamidine cyclo-ligase"/>
    <property type="match status" value="1"/>
</dbReference>
<comment type="subcellular location">
    <subcellularLocation>
        <location evidence="12">Cytoplasm</location>
    </subcellularLocation>
</comment>
<dbReference type="OrthoDB" id="9802507at2"/>
<dbReference type="SUPFAM" id="SSF55326">
    <property type="entry name" value="PurM N-terminal domain-like"/>
    <property type="match status" value="1"/>
</dbReference>
<evidence type="ECO:0000256" key="9">
    <source>
        <dbReference type="ARBA" id="ARBA00032931"/>
    </source>
</evidence>
<evidence type="ECO:0000256" key="11">
    <source>
        <dbReference type="ARBA" id="ARBA00049057"/>
    </source>
</evidence>
<evidence type="ECO:0000256" key="5">
    <source>
        <dbReference type="ARBA" id="ARBA00022598"/>
    </source>
</evidence>
<evidence type="ECO:0000256" key="6">
    <source>
        <dbReference type="ARBA" id="ARBA00022741"/>
    </source>
</evidence>
<proteinExistence type="inferred from homology"/>
<dbReference type="KEGG" id="cthd:CDO33_14555"/>
<accession>A0A2K2FJ53</accession>
<comment type="catalytic activity">
    <reaction evidence="11 12">
        <text>2-formamido-N(1)-(5-O-phospho-beta-D-ribosyl)acetamidine + ATP = 5-amino-1-(5-phospho-beta-D-ribosyl)imidazole + ADP + phosphate + H(+)</text>
        <dbReference type="Rhea" id="RHEA:23032"/>
        <dbReference type="ChEBI" id="CHEBI:15378"/>
        <dbReference type="ChEBI" id="CHEBI:30616"/>
        <dbReference type="ChEBI" id="CHEBI:43474"/>
        <dbReference type="ChEBI" id="CHEBI:137981"/>
        <dbReference type="ChEBI" id="CHEBI:147287"/>
        <dbReference type="ChEBI" id="CHEBI:456216"/>
        <dbReference type="EC" id="6.3.3.1"/>
    </reaction>
</comment>
<dbReference type="RefSeq" id="WP_103081637.1">
    <property type="nucleotide sequence ID" value="NZ_CP021850.1"/>
</dbReference>
<evidence type="ECO:0000256" key="3">
    <source>
        <dbReference type="ARBA" id="ARBA00013047"/>
    </source>
</evidence>
<dbReference type="GO" id="GO:0006189">
    <property type="term" value="P:'de novo' IMP biosynthetic process"/>
    <property type="evidence" value="ECO:0007669"/>
    <property type="project" value="UniProtKB-UniRule"/>
</dbReference>
<evidence type="ECO:0000256" key="8">
    <source>
        <dbReference type="ARBA" id="ARBA00031908"/>
    </source>
</evidence>
<dbReference type="PANTHER" id="PTHR10520:SF12">
    <property type="entry name" value="TRIFUNCTIONAL PURINE BIOSYNTHETIC PROTEIN ADENOSINE-3"/>
    <property type="match status" value="1"/>
</dbReference>
<keyword evidence="5 12" id="KW-0436">Ligase</keyword>
<feature type="domain" description="PurM-like C-terminal" evidence="14">
    <location>
        <begin position="172"/>
        <end position="336"/>
    </location>
</feature>
<protein>
    <recommendedName>
        <fullName evidence="4 12">Phosphoribosylformylglycinamidine cyclo-ligase</fullName>
        <ecNumber evidence="3 12">6.3.3.1</ecNumber>
    </recommendedName>
    <alternativeName>
        <fullName evidence="9 12">AIR synthase</fullName>
    </alternativeName>
    <alternativeName>
        <fullName evidence="10 12">AIRS</fullName>
    </alternativeName>
    <alternativeName>
        <fullName evidence="8 12">Phosphoribosyl-aminoimidazole synthetase</fullName>
    </alternativeName>
</protein>
<organism evidence="15 16">
    <name type="scientific">Clostridium thermosuccinogenes</name>
    <dbReference type="NCBI Taxonomy" id="84032"/>
    <lineage>
        <taxon>Bacteria</taxon>
        <taxon>Bacillati</taxon>
        <taxon>Bacillota</taxon>
        <taxon>Clostridia</taxon>
        <taxon>Eubacteriales</taxon>
        <taxon>Clostridiaceae</taxon>
        <taxon>Clostridium</taxon>
    </lineage>
</organism>
<dbReference type="InterPro" id="IPR010918">
    <property type="entry name" value="PurM-like_C_dom"/>
</dbReference>
<dbReference type="InterPro" id="IPR036676">
    <property type="entry name" value="PurM-like_C_sf"/>
</dbReference>
<dbReference type="GO" id="GO:0046084">
    <property type="term" value="P:adenine biosynthetic process"/>
    <property type="evidence" value="ECO:0007669"/>
    <property type="project" value="TreeGrafter"/>
</dbReference>
<evidence type="ECO:0000256" key="2">
    <source>
        <dbReference type="ARBA" id="ARBA00010280"/>
    </source>
</evidence>
<dbReference type="NCBIfam" id="TIGR00878">
    <property type="entry name" value="purM"/>
    <property type="match status" value="1"/>
</dbReference>
<dbReference type="CDD" id="cd02196">
    <property type="entry name" value="PurM"/>
    <property type="match status" value="1"/>
</dbReference>
<comment type="pathway">
    <text evidence="1 12">Purine metabolism; IMP biosynthesis via de novo pathway; 5-amino-1-(5-phospho-D-ribosyl)imidazole from N(2)-formyl-N(1)-(5-phospho-D-ribosyl)glycinamide: step 2/2.</text>
</comment>
<dbReference type="EC" id="6.3.3.1" evidence="3 12"/>
<evidence type="ECO:0000256" key="4">
    <source>
        <dbReference type="ARBA" id="ARBA00020367"/>
    </source>
</evidence>
<dbReference type="GO" id="GO:0004641">
    <property type="term" value="F:phosphoribosylformylglycinamidine cyclo-ligase activity"/>
    <property type="evidence" value="ECO:0007669"/>
    <property type="project" value="UniProtKB-UniRule"/>
</dbReference>
<feature type="domain" description="PurM-like N-terminal" evidence="13">
    <location>
        <begin position="55"/>
        <end position="160"/>
    </location>
</feature>
<dbReference type="GO" id="GO:0005524">
    <property type="term" value="F:ATP binding"/>
    <property type="evidence" value="ECO:0007669"/>
    <property type="project" value="UniProtKB-KW"/>
</dbReference>
<dbReference type="GO" id="GO:0005829">
    <property type="term" value="C:cytosol"/>
    <property type="evidence" value="ECO:0007669"/>
    <property type="project" value="TreeGrafter"/>
</dbReference>
<keyword evidence="12" id="KW-0963">Cytoplasm</keyword>
<dbReference type="Pfam" id="PF02769">
    <property type="entry name" value="AIRS_C"/>
    <property type="match status" value="1"/>
</dbReference>
<evidence type="ECO:0000313" key="16">
    <source>
        <dbReference type="Proteomes" id="UP000236151"/>
    </source>
</evidence>
<evidence type="ECO:0000313" key="15">
    <source>
        <dbReference type="EMBL" id="PNT98805.1"/>
    </source>
</evidence>
<dbReference type="InterPro" id="IPR036921">
    <property type="entry name" value="PurM-like_N_sf"/>
</dbReference>